<dbReference type="EMBL" id="CP001706">
    <property type="protein sequence ID" value="ACV09868.1"/>
    <property type="molecule type" value="Genomic_DNA"/>
</dbReference>
<organism evidence="1 2">
    <name type="scientific">Jonesia denitrificans (strain ATCC 14870 / DSM 20603 / BCRC 15368 / CIP 55.134 / JCM 11481 / NBRC 15587 / NCTC 10816 / Prevot 55134)</name>
    <name type="common">Listeria denitrificans</name>
    <dbReference type="NCBI Taxonomy" id="471856"/>
    <lineage>
        <taxon>Bacteria</taxon>
        <taxon>Bacillati</taxon>
        <taxon>Actinomycetota</taxon>
        <taxon>Actinomycetes</taxon>
        <taxon>Micrococcales</taxon>
        <taxon>Jonesiaceae</taxon>
        <taxon>Jonesia</taxon>
    </lineage>
</organism>
<dbReference type="eggNOG" id="ENOG5032X56">
    <property type="taxonomic scope" value="Bacteria"/>
</dbReference>
<protein>
    <recommendedName>
        <fullName evidence="3">SseB protein N-terminal domain-containing protein</fullName>
    </recommendedName>
</protein>
<dbReference type="AlphaFoldDB" id="C7R1N3"/>
<dbReference type="RefSeq" id="WP_015772496.1">
    <property type="nucleotide sequence ID" value="NC_013174.1"/>
</dbReference>
<keyword evidence="2" id="KW-1185">Reference proteome</keyword>
<dbReference type="Proteomes" id="UP000000628">
    <property type="component" value="Chromosome"/>
</dbReference>
<proteinExistence type="predicted"/>
<sequence>MSDHENTTFAQRIDTLSHTAKESEGDIKVTAWRELWRIVLPLERWFFIKDESETLSPIFLKDGDNVILPIFTDAARATQFADDFGGPDRVYASAPGSMLTAARQLTKNGVTLCVFNPQNEPFAVSPATLEQLAEGYISSGEGQIVGVQGNTPESQIDVLADFARKNPDDIKARGALWIHALLLDSWYLVPRGEGEAMQPFAVTGPDGPILMAFTEAKRAAEYATLRGLGDLDAVIAMTPTEIVEVFTRDSSVVTAVHIDPQHGSFFTQVDQLPQMLKIANDVAANQPDAEGV</sequence>
<evidence type="ECO:0000313" key="2">
    <source>
        <dbReference type="Proteomes" id="UP000000628"/>
    </source>
</evidence>
<name>C7R1N3_JONDD</name>
<dbReference type="OrthoDB" id="3635752at2"/>
<evidence type="ECO:0000313" key="1">
    <source>
        <dbReference type="EMBL" id="ACV09868.1"/>
    </source>
</evidence>
<accession>C7R1N3</accession>
<reference evidence="1 2" key="1">
    <citation type="journal article" date="2009" name="Stand. Genomic Sci.">
        <title>Complete genome sequence of Jonesia denitrificans type strain (Prevot 55134).</title>
        <authorList>
            <person name="Pukall R."/>
            <person name="Gehrich-Schroter G."/>
            <person name="Lapidus A."/>
            <person name="Nolan M."/>
            <person name="Glavina Del Rio T."/>
            <person name="Lucas S."/>
            <person name="Chen F."/>
            <person name="Tice H."/>
            <person name="Pitluck S."/>
            <person name="Cheng J.F."/>
            <person name="Copeland A."/>
            <person name="Saunders E."/>
            <person name="Brettin T."/>
            <person name="Detter J.C."/>
            <person name="Bruce D."/>
            <person name="Goodwin L."/>
            <person name="Pati A."/>
            <person name="Ivanova N."/>
            <person name="Mavromatis K."/>
            <person name="Ovchinnikova G."/>
            <person name="Chen A."/>
            <person name="Palaniappan K."/>
            <person name="Land M."/>
            <person name="Hauser L."/>
            <person name="Chang Y.J."/>
            <person name="Jeffries C.D."/>
            <person name="Chain P."/>
            <person name="Goker M."/>
            <person name="Bristow J."/>
            <person name="Eisen J.A."/>
            <person name="Markowitz V."/>
            <person name="Hugenholtz P."/>
            <person name="Kyrpides N.C."/>
            <person name="Klenk H.P."/>
            <person name="Han C."/>
        </authorList>
    </citation>
    <scope>NUCLEOTIDE SEQUENCE [LARGE SCALE GENOMIC DNA]</scope>
    <source>
        <strain evidence="2">ATCC 14870 / DSM 20603 / BCRC 15368 / CIP 55.134 / JCM 11481 / NBRC 15587 / NCTC 10816 / Prevot 55134</strain>
    </source>
</reference>
<dbReference type="KEGG" id="jde:Jden_2231"/>
<dbReference type="HOGENOM" id="CLU_952420_0_0_11"/>
<gene>
    <name evidence="1" type="ordered locus">Jden_2231</name>
</gene>
<evidence type="ECO:0008006" key="3">
    <source>
        <dbReference type="Google" id="ProtNLM"/>
    </source>
</evidence>